<feature type="region of interest" description="Disordered" evidence="1">
    <location>
        <begin position="147"/>
        <end position="198"/>
    </location>
</feature>
<gene>
    <name evidence="3" type="ORF">GLAREA_02847</name>
</gene>
<dbReference type="eggNOG" id="ENOG502S77U">
    <property type="taxonomic scope" value="Eukaryota"/>
</dbReference>
<dbReference type="InterPro" id="IPR018838">
    <property type="entry name" value="ZGRF1-like_N"/>
</dbReference>
<feature type="region of interest" description="Disordered" evidence="1">
    <location>
        <begin position="242"/>
        <end position="385"/>
    </location>
</feature>
<feature type="compositionally biased region" description="Polar residues" evidence="1">
    <location>
        <begin position="545"/>
        <end position="557"/>
    </location>
</feature>
<sequence>MSESFDVPRSQNTAPVFEFKCLYTADLRRKQKRWRDGRLKYHSFNKRVMVYDERSNFVGDVHWREDHELCDGDELQLERGGILVQVEEKLETHNQDLSELVDKPRKEKEARAAARTANGSPGSFGKTQNFGTPAHTAMPKSLNRLLTPSGHHGRAQIPITSPFEDRRNIESVTLPIHEEQRPSKRRKCHEPQDSKSGFAQNLTGAMLNLTSSKPSSTPTIRYDTFKPKFSVPQQQVAAIDLTLDDDTGMPGRHEELPQRRDKTAKTQARPHKSRQNKSASEQSGYASNLTGVMLSLSRPPPSTALRPIGVSRGGKMNDSQFDENSMSREEGQGEGDAGSSVPETSLVNRNPLGTLHRKDNSSNNSTHPRKTLKPRSSSPPAIAIPDDSANIRRVVKSIAKSVSAPSLDGAAKTTPLALNVGANLFVGAEGNGSIDSRKSRPLFTAAKDAKMPDHKVSKPSNSLGSLAGENKSRLVKARAEINQQPREGGSSSEVPHMRSSVQERHKSSAIPTTSSSSLRNIRPTGKERTPEYDATDPFEVGPKPNKNTSESSLMATSESDKPVPTLRIRSRQPKKMMMFMSRPGPPISTRKSPSRDITNHRAGHSVATRDPVQSQATVELDSLIQRQQERIQSRLSKSRSRPSIDREDLTSHITDHGIAQNTSKTTSAVLSKSSSSKRTPAHTSVQGSIDPPTVSSSVLPEIEARSLKSQPPESDLVSGTSRLGSVSMNIPSSTGTFGEDVHVVSRTPSAQDNKEAVANLSKALSSVVEMALPAGTRGAPQPIDMPQDTIMTTSVPEDSYIPVNRISDDRSTTSIQSKDGSISTRDDRFPVKVSGFGSSEIPSNPRHAFSCGQNNEQPILDTTMEKGRAPQNQHSSKEETTCGKLPHENNIAPPHIEEEHREVIKSTSPKSTLPDVEMLVEDPSDEQSAHVTIQSPENQTFASAKEVSGVHESTTAHTESSLQPCTVRTASNFGSRWQGSDNSNNSDFALSITTVNQSKFKLSKPVPRAQPLGPPPARLSSKPADVADDNGMPVTSTGPWSREAFDLFGSWKPISGHKNGT</sequence>
<feature type="region of interest" description="Disordered" evidence="1">
    <location>
        <begin position="1001"/>
        <end position="1041"/>
    </location>
</feature>
<feature type="domain" description="5'-3' DNA helicase ZGRF1-like N-terminal" evidence="2">
    <location>
        <begin position="16"/>
        <end position="97"/>
    </location>
</feature>
<dbReference type="AlphaFoldDB" id="S3DK68"/>
<organism evidence="3 4">
    <name type="scientific">Glarea lozoyensis (strain ATCC 20868 / MF5171)</name>
    <dbReference type="NCBI Taxonomy" id="1116229"/>
    <lineage>
        <taxon>Eukaryota</taxon>
        <taxon>Fungi</taxon>
        <taxon>Dikarya</taxon>
        <taxon>Ascomycota</taxon>
        <taxon>Pezizomycotina</taxon>
        <taxon>Leotiomycetes</taxon>
        <taxon>Helotiales</taxon>
        <taxon>Helotiaceae</taxon>
        <taxon>Glarea</taxon>
    </lineage>
</organism>
<dbReference type="HOGENOM" id="CLU_289190_0_0_1"/>
<dbReference type="Proteomes" id="UP000016922">
    <property type="component" value="Unassembled WGS sequence"/>
</dbReference>
<feature type="region of interest" description="Disordered" evidence="1">
    <location>
        <begin position="810"/>
        <end position="830"/>
    </location>
</feature>
<proteinExistence type="predicted"/>
<feature type="compositionally biased region" description="Basic and acidic residues" evidence="1">
    <location>
        <begin position="642"/>
        <end position="655"/>
    </location>
</feature>
<feature type="compositionally biased region" description="Polar residues" evidence="1">
    <location>
        <begin position="812"/>
        <end position="823"/>
    </location>
</feature>
<feature type="compositionally biased region" description="Basic and acidic residues" evidence="1">
    <location>
        <begin position="447"/>
        <end position="456"/>
    </location>
</feature>
<feature type="compositionally biased region" description="Basic and acidic residues" evidence="1">
    <location>
        <begin position="251"/>
        <end position="264"/>
    </location>
</feature>
<evidence type="ECO:0000313" key="4">
    <source>
        <dbReference type="Proteomes" id="UP000016922"/>
    </source>
</evidence>
<feature type="compositionally biased region" description="Polar residues" evidence="1">
    <location>
        <begin position="276"/>
        <end position="290"/>
    </location>
</feature>
<dbReference type="EMBL" id="KE145370">
    <property type="protein sequence ID" value="EPE26933.1"/>
    <property type="molecule type" value="Genomic_DNA"/>
</dbReference>
<evidence type="ECO:0000313" key="3">
    <source>
        <dbReference type="EMBL" id="EPE26933.1"/>
    </source>
</evidence>
<feature type="compositionally biased region" description="Polar residues" evidence="1">
    <location>
        <begin position="707"/>
        <end position="736"/>
    </location>
</feature>
<dbReference type="KEGG" id="glz:GLAREA_02847"/>
<dbReference type="Pfam" id="PF10382">
    <property type="entry name" value="ZGRF1-like_N"/>
    <property type="match status" value="1"/>
</dbReference>
<feature type="region of interest" description="Disordered" evidence="1">
    <location>
        <begin position="866"/>
        <end position="895"/>
    </location>
</feature>
<dbReference type="RefSeq" id="XP_008086123.1">
    <property type="nucleotide sequence ID" value="XM_008087932.1"/>
</dbReference>
<feature type="compositionally biased region" description="Polar residues" evidence="1">
    <location>
        <begin position="117"/>
        <end position="126"/>
    </location>
</feature>
<feature type="region of interest" description="Disordered" evidence="1">
    <location>
        <begin position="481"/>
        <end position="614"/>
    </location>
</feature>
<feature type="region of interest" description="Disordered" evidence="1">
    <location>
        <begin position="445"/>
        <end position="469"/>
    </location>
</feature>
<feature type="compositionally biased region" description="Low complexity" evidence="1">
    <location>
        <begin position="662"/>
        <end position="677"/>
    </location>
</feature>
<feature type="region of interest" description="Disordered" evidence="1">
    <location>
        <begin position="835"/>
        <end position="854"/>
    </location>
</feature>
<reference evidence="3 4" key="1">
    <citation type="journal article" date="2013" name="BMC Genomics">
        <title>Genomics-driven discovery of the pneumocandin biosynthetic gene cluster in the fungus Glarea lozoyensis.</title>
        <authorList>
            <person name="Chen L."/>
            <person name="Yue Q."/>
            <person name="Zhang X."/>
            <person name="Xiang M."/>
            <person name="Wang C."/>
            <person name="Li S."/>
            <person name="Che Y."/>
            <person name="Ortiz-Lopez F.J."/>
            <person name="Bills G.F."/>
            <person name="Liu X."/>
            <person name="An Z."/>
        </authorList>
    </citation>
    <scope>NUCLEOTIDE SEQUENCE [LARGE SCALE GENOMIC DNA]</scope>
    <source>
        <strain evidence="4">ATCC 20868 / MF5171</strain>
    </source>
</reference>
<feature type="region of interest" description="Disordered" evidence="1">
    <location>
        <begin position="630"/>
        <end position="739"/>
    </location>
</feature>
<evidence type="ECO:0000256" key="1">
    <source>
        <dbReference type="SAM" id="MobiDB-lite"/>
    </source>
</evidence>
<feature type="compositionally biased region" description="Polar residues" evidence="1">
    <location>
        <begin position="481"/>
        <end position="493"/>
    </location>
</feature>
<feature type="compositionally biased region" description="Low complexity" evidence="1">
    <location>
        <begin position="508"/>
        <end position="517"/>
    </location>
</feature>
<keyword evidence="4" id="KW-1185">Reference proteome</keyword>
<feature type="compositionally biased region" description="Basic and acidic residues" evidence="1">
    <location>
        <begin position="875"/>
        <end position="887"/>
    </location>
</feature>
<evidence type="ECO:0000259" key="2">
    <source>
        <dbReference type="Pfam" id="PF10382"/>
    </source>
</evidence>
<feature type="region of interest" description="Disordered" evidence="1">
    <location>
        <begin position="104"/>
        <end position="126"/>
    </location>
</feature>
<accession>S3DK68</accession>
<name>S3DK68_GLAL2</name>
<feature type="compositionally biased region" description="Low complexity" evidence="1">
    <location>
        <begin position="376"/>
        <end position="385"/>
    </location>
</feature>
<dbReference type="GeneID" id="19461903"/>
<feature type="compositionally biased region" description="Polar residues" evidence="1">
    <location>
        <begin position="681"/>
        <end position="698"/>
    </location>
</feature>
<dbReference type="OrthoDB" id="6513042at2759"/>
<protein>
    <recommendedName>
        <fullName evidence="2">5'-3' DNA helicase ZGRF1-like N-terminal domain-containing protein</fullName>
    </recommendedName>
</protein>